<dbReference type="Proteomes" id="UP000199650">
    <property type="component" value="Unassembled WGS sequence"/>
</dbReference>
<accession>A0A1I0QLK0</accession>
<reference evidence="1 2" key="1">
    <citation type="submission" date="2016-10" db="EMBL/GenBank/DDBJ databases">
        <authorList>
            <person name="de Groot N.N."/>
        </authorList>
    </citation>
    <scope>NUCLEOTIDE SEQUENCE [LARGE SCALE GENOMIC DNA]</scope>
    <source>
        <strain evidence="1 2">DSM 29439</strain>
    </source>
</reference>
<dbReference type="AlphaFoldDB" id="A0A1I0QLK0"/>
<protein>
    <recommendedName>
        <fullName evidence="3">Osmotically inducible lipoprotein OsmB</fullName>
    </recommendedName>
</protein>
<evidence type="ECO:0008006" key="3">
    <source>
        <dbReference type="Google" id="ProtNLM"/>
    </source>
</evidence>
<evidence type="ECO:0000313" key="2">
    <source>
        <dbReference type="Proteomes" id="UP000199650"/>
    </source>
</evidence>
<organism evidence="1 2">
    <name type="scientific">Aliiroseovarius sediminilitoris</name>
    <dbReference type="NCBI Taxonomy" id="1173584"/>
    <lineage>
        <taxon>Bacteria</taxon>
        <taxon>Pseudomonadati</taxon>
        <taxon>Pseudomonadota</taxon>
        <taxon>Alphaproteobacteria</taxon>
        <taxon>Rhodobacterales</taxon>
        <taxon>Paracoccaceae</taxon>
        <taxon>Aliiroseovarius</taxon>
    </lineage>
</organism>
<evidence type="ECO:0000313" key="1">
    <source>
        <dbReference type="EMBL" id="SEW28110.1"/>
    </source>
</evidence>
<keyword evidence="2" id="KW-1185">Reference proteome</keyword>
<gene>
    <name evidence="1" type="ORF">SAMN05444851_2675</name>
</gene>
<dbReference type="PROSITE" id="PS51257">
    <property type="entry name" value="PROKAR_LIPOPROTEIN"/>
    <property type="match status" value="1"/>
</dbReference>
<name>A0A1I0QLK0_9RHOB</name>
<sequence length="68" mass="6559">MQISKLFVGAAALVVLAGCQWNDLQRAGVGAATGAVVAKAASGNLLTGAVIGAGAGALCDDVGMRICN</sequence>
<dbReference type="EMBL" id="FOJB01000001">
    <property type="protein sequence ID" value="SEW28110.1"/>
    <property type="molecule type" value="Genomic_DNA"/>
</dbReference>
<dbReference type="STRING" id="1173584.SAMN05444851_2675"/>
<proteinExistence type="predicted"/>